<feature type="compositionally biased region" description="Low complexity" evidence="1">
    <location>
        <begin position="207"/>
        <end position="217"/>
    </location>
</feature>
<dbReference type="SUPFAM" id="SSF103657">
    <property type="entry name" value="BAR/IMD domain-like"/>
    <property type="match status" value="1"/>
</dbReference>
<dbReference type="AlphaFoldDB" id="A5E586"/>
<feature type="region of interest" description="Disordered" evidence="1">
    <location>
        <begin position="868"/>
        <end position="985"/>
    </location>
</feature>
<dbReference type="Gene3D" id="1.10.555.10">
    <property type="entry name" value="Rho GTPase activation protein"/>
    <property type="match status" value="1"/>
</dbReference>
<evidence type="ECO:0000259" key="2">
    <source>
        <dbReference type="PROSITE" id="PS50238"/>
    </source>
</evidence>
<evidence type="ECO:0000313" key="4">
    <source>
        <dbReference type="Proteomes" id="UP000001996"/>
    </source>
</evidence>
<dbReference type="VEuPathDB" id="FungiDB:LELG_04775"/>
<dbReference type="HOGENOM" id="CLU_334934_0_0_1"/>
<evidence type="ECO:0000313" key="3">
    <source>
        <dbReference type="EMBL" id="EDK46594.1"/>
    </source>
</evidence>
<feature type="compositionally biased region" description="Acidic residues" evidence="1">
    <location>
        <begin position="877"/>
        <end position="891"/>
    </location>
</feature>
<dbReference type="SUPFAM" id="SSF48350">
    <property type="entry name" value="GTPase activation domain, GAP"/>
    <property type="match status" value="1"/>
</dbReference>
<dbReference type="InterPro" id="IPR027267">
    <property type="entry name" value="AH/BAR_dom_sf"/>
</dbReference>
<sequence>MSALFANSYWSADYISGLDSLKAQSATSINQLHEFRRLVFNYLKFHFSNSEYLDQSVKNLYSSESPFYSKGNEKNEQLTFTSCYKSFVGAMEQESVTYQMLASNIDKQVLEDLTAYIKYHEPKINREIDRLDELYEKYLSIMKQIMKYKQKYQDQIRLKEFAESSKTPTKTGLGLQGFGNGDTLATKEDTDYSDDELYADDDSDILEQQQQEQQQQQRGQHKDKPAFDFPMKIGSAQIENTEELQKLISHLIEKTPTSKRGVPLPGFKNEMFVSDSLCDVLTRLRIKGMGPSRLNIEKFGQSLADWKLITPTNIFLRKFKSEGVWFEWSDLAYSTATLTSTDCEMSKENIKSEENFPRSTTAAGTHRRMLLSQMAHSSLSFSSPTSSSSSSSKFVKDMSETTAKFNAMFSSMKNSMLKTNHEELIVDSIQSYNENLLKFYETEYFLQKGLLEFAAYLEKFEKKKNQIMYDGSVKLLQIAAKSYARQTANLERLTKTTTLMNIVENYEHDFLLTFEKFKTGLYMPITLSQQDNFKLLNQFLPQNLKFSFDLFSDIPLQPTVLQTQAEPILLSTASIPILLYKIIMVLENKPINSNSDDNKRKEEGDALVRTDLQELWLRPIDFQLQWRIKEQLTQLIANTLSVNPEDQNDVDVDLNAVNLIIEELLKRSTAELVAFLKSWLLEIKDSIIPFIVYESIIKDYATSEDSNEAKNVKHRTALKKLLSLIPRSNLASLIYILEHICKIFQLKALEGYGKFDDLPTSLSAESKEQEQIEHVSDKLNLMEMVAAVPFIHLIMRPSSSKVSAGFKPPLAIYKKLLTDLLDLDVRSDLFKVLVENEKKFREKKANEKIGGLSVKKIHVQDSVTSAPKIDLNGSTLYDDDEQHYDDNNDNSEEYKNGNGNLNGNSNNKNNKKNSDIDVPVTPQRKDQSTLSNPEIKTPRPLSGGSFSLRPFKTRSTPAPSPNASPTRHLRQVDEEITRAQSPNSSLLVPNLDIQFEGK</sequence>
<dbReference type="OMA" id="SEGMWFE"/>
<keyword evidence="4" id="KW-1185">Reference proteome</keyword>
<dbReference type="KEGG" id="lel:PVL30_005509"/>
<dbReference type="OrthoDB" id="2155291at2759"/>
<dbReference type="PROSITE" id="PS50238">
    <property type="entry name" value="RHOGAP"/>
    <property type="match status" value="1"/>
</dbReference>
<dbReference type="GeneID" id="5231190"/>
<feature type="compositionally biased region" description="Low complexity" evidence="1">
    <location>
        <begin position="953"/>
        <end position="966"/>
    </location>
</feature>
<feature type="compositionally biased region" description="Low complexity" evidence="1">
    <location>
        <begin position="896"/>
        <end position="908"/>
    </location>
</feature>
<dbReference type="InterPro" id="IPR000198">
    <property type="entry name" value="RhoGAP_dom"/>
</dbReference>
<dbReference type="EMBL" id="CH981530">
    <property type="protein sequence ID" value="EDK46594.1"/>
    <property type="molecule type" value="Genomic_DNA"/>
</dbReference>
<evidence type="ECO:0000256" key="1">
    <source>
        <dbReference type="SAM" id="MobiDB-lite"/>
    </source>
</evidence>
<reference evidence="3 4" key="1">
    <citation type="journal article" date="2009" name="Nature">
        <title>Evolution of pathogenicity and sexual reproduction in eight Candida genomes.</title>
        <authorList>
            <person name="Butler G."/>
            <person name="Rasmussen M.D."/>
            <person name="Lin M.F."/>
            <person name="Santos M.A."/>
            <person name="Sakthikumar S."/>
            <person name="Munro C.A."/>
            <person name="Rheinbay E."/>
            <person name="Grabherr M."/>
            <person name="Forche A."/>
            <person name="Reedy J.L."/>
            <person name="Agrafioti I."/>
            <person name="Arnaud M.B."/>
            <person name="Bates S."/>
            <person name="Brown A.J."/>
            <person name="Brunke S."/>
            <person name="Costanzo M.C."/>
            <person name="Fitzpatrick D.A."/>
            <person name="de Groot P.W."/>
            <person name="Harris D."/>
            <person name="Hoyer L.L."/>
            <person name="Hube B."/>
            <person name="Klis F.M."/>
            <person name="Kodira C."/>
            <person name="Lennard N."/>
            <person name="Logue M.E."/>
            <person name="Martin R."/>
            <person name="Neiman A.M."/>
            <person name="Nikolaou E."/>
            <person name="Quail M.A."/>
            <person name="Quinn J."/>
            <person name="Santos M.C."/>
            <person name="Schmitzberger F.F."/>
            <person name="Sherlock G."/>
            <person name="Shah P."/>
            <person name="Silverstein K.A."/>
            <person name="Skrzypek M.S."/>
            <person name="Soll D."/>
            <person name="Staggs R."/>
            <person name="Stansfield I."/>
            <person name="Stumpf M.P."/>
            <person name="Sudbery P.E."/>
            <person name="Srikantha T."/>
            <person name="Zeng Q."/>
            <person name="Berman J."/>
            <person name="Berriman M."/>
            <person name="Heitman J."/>
            <person name="Gow N.A."/>
            <person name="Lorenz M.C."/>
            <person name="Birren B.W."/>
            <person name="Kellis M."/>
            <person name="Cuomo C.A."/>
        </authorList>
    </citation>
    <scope>NUCLEOTIDE SEQUENCE [LARGE SCALE GENOMIC DNA]</scope>
    <source>
        <strain evidence="4">ATCC 11503 / BCRC 21390 / CBS 2605 / JCM 1781 / NBRC 1676 / NRRL YB-4239</strain>
    </source>
</reference>
<dbReference type="GO" id="GO:0007165">
    <property type="term" value="P:signal transduction"/>
    <property type="evidence" value="ECO:0007669"/>
    <property type="project" value="InterPro"/>
</dbReference>
<dbReference type="Gene3D" id="1.20.1270.60">
    <property type="entry name" value="Arfaptin homology (AH) domain/BAR domain"/>
    <property type="match status" value="1"/>
</dbReference>
<accession>A5E586</accession>
<feature type="region of interest" description="Disordered" evidence="1">
    <location>
        <begin position="207"/>
        <end position="226"/>
    </location>
</feature>
<dbReference type="InterPro" id="IPR008936">
    <property type="entry name" value="Rho_GTPase_activation_prot"/>
</dbReference>
<feature type="domain" description="Rho-GAP" evidence="2">
    <location>
        <begin position="559"/>
        <end position="802"/>
    </location>
</feature>
<dbReference type="eggNOG" id="ENOG502R1XI">
    <property type="taxonomic scope" value="Eukaryota"/>
</dbReference>
<dbReference type="Proteomes" id="UP000001996">
    <property type="component" value="Unassembled WGS sequence"/>
</dbReference>
<name>A5E586_LODEL</name>
<proteinExistence type="predicted"/>
<dbReference type="SMART" id="SM00324">
    <property type="entry name" value="RhoGAP"/>
    <property type="match status" value="1"/>
</dbReference>
<gene>
    <name evidence="3" type="ORF">LELG_04775</name>
</gene>
<feature type="region of interest" description="Disordered" evidence="1">
    <location>
        <begin position="167"/>
        <end position="189"/>
    </location>
</feature>
<organism evidence="3 4">
    <name type="scientific">Lodderomyces elongisporus (strain ATCC 11503 / CBS 2605 / JCM 1781 / NBRC 1676 / NRRL YB-4239)</name>
    <name type="common">Yeast</name>
    <name type="synonym">Saccharomyces elongisporus</name>
    <dbReference type="NCBI Taxonomy" id="379508"/>
    <lineage>
        <taxon>Eukaryota</taxon>
        <taxon>Fungi</taxon>
        <taxon>Dikarya</taxon>
        <taxon>Ascomycota</taxon>
        <taxon>Saccharomycotina</taxon>
        <taxon>Pichiomycetes</taxon>
        <taxon>Debaryomycetaceae</taxon>
        <taxon>Candida/Lodderomyces clade</taxon>
        <taxon>Lodderomyces</taxon>
    </lineage>
</organism>
<protein>
    <recommendedName>
        <fullName evidence="2">Rho-GAP domain-containing protein</fullName>
    </recommendedName>
</protein>
<dbReference type="Pfam" id="PF00620">
    <property type="entry name" value="RhoGAP"/>
    <property type="match status" value="1"/>
</dbReference>
<dbReference type="InParanoid" id="A5E586"/>